<organism evidence="1 2">
    <name type="scientific">Candidatus Thiodictyon syntrophicum</name>
    <dbReference type="NCBI Taxonomy" id="1166950"/>
    <lineage>
        <taxon>Bacteria</taxon>
        <taxon>Pseudomonadati</taxon>
        <taxon>Pseudomonadota</taxon>
        <taxon>Gammaproteobacteria</taxon>
        <taxon>Chromatiales</taxon>
        <taxon>Chromatiaceae</taxon>
        <taxon>Thiodictyon</taxon>
    </lineage>
</organism>
<dbReference type="NCBIfam" id="TIGR03352">
    <property type="entry name" value="VI_chp_3"/>
    <property type="match status" value="1"/>
</dbReference>
<gene>
    <name evidence="1" type="ORF">THSYN_11410</name>
</gene>
<protein>
    <submittedName>
        <fullName evidence="1">Type VI secretion system-associated lipoprotein</fullName>
    </submittedName>
</protein>
<name>A0A2K8U7W8_9GAMM</name>
<keyword evidence="1" id="KW-0449">Lipoprotein</keyword>
<dbReference type="Proteomes" id="UP000232638">
    <property type="component" value="Chromosome"/>
</dbReference>
<reference evidence="1 2" key="1">
    <citation type="submission" date="2017-03" db="EMBL/GenBank/DDBJ databases">
        <title>Complete genome sequence of Candidatus 'Thiodictyon syntrophicum' sp. nov. strain Cad16T, a photolithoautotroph purple sulfur bacterium isolated from an alpine meromictic lake.</title>
        <authorList>
            <person name="Luedin S.M."/>
            <person name="Pothier J.F."/>
            <person name="Danza F."/>
            <person name="Storelli N."/>
            <person name="Wittwer M."/>
            <person name="Tonolla M."/>
        </authorList>
    </citation>
    <scope>NUCLEOTIDE SEQUENCE [LARGE SCALE GENOMIC DNA]</scope>
    <source>
        <strain evidence="1 2">Cad16T</strain>
    </source>
</reference>
<dbReference type="InterPro" id="IPR017734">
    <property type="entry name" value="T6SS_SciN"/>
</dbReference>
<dbReference type="OrthoDB" id="5471061at2"/>
<dbReference type="AlphaFoldDB" id="A0A2K8U7W8"/>
<keyword evidence="2" id="KW-1185">Reference proteome</keyword>
<dbReference type="PANTHER" id="PTHR37625">
    <property type="entry name" value="OUTER MEMBRANE LIPOPROTEIN-RELATED"/>
    <property type="match status" value="1"/>
</dbReference>
<accession>A0A2K8U7W8</accession>
<dbReference type="Gene3D" id="2.60.40.4150">
    <property type="entry name" value="Type VI secretion system, lipoprotein SciN"/>
    <property type="match status" value="1"/>
</dbReference>
<dbReference type="KEGG" id="tsy:THSYN_11410"/>
<dbReference type="Pfam" id="PF12790">
    <property type="entry name" value="T6SS-SciN"/>
    <property type="match status" value="1"/>
</dbReference>
<dbReference type="InterPro" id="IPR038706">
    <property type="entry name" value="Type_VI_SciN-like_sf"/>
</dbReference>
<sequence length="169" mass="17466">MNGSGPGPRAHRAPMAAAVLAALLGCAGKPPPAPPSPAADQPPPQLRITVSAAADANRDQTGRGLPIVVRLYELKAAGDFAAADFFRLYEQETAALGATLIAREEVTLAPGQRRLTVLPLSPAATHLGVLGAFSDIDRAGWRALQALEPGRDNSVEVEVGAAAISARRH</sequence>
<evidence type="ECO:0000313" key="1">
    <source>
        <dbReference type="EMBL" id="AUB81499.1"/>
    </source>
</evidence>
<evidence type="ECO:0000313" key="2">
    <source>
        <dbReference type="Proteomes" id="UP000232638"/>
    </source>
</evidence>
<dbReference type="PANTHER" id="PTHR37625:SF4">
    <property type="entry name" value="OUTER MEMBRANE LIPOPROTEIN"/>
    <property type="match status" value="1"/>
</dbReference>
<dbReference type="RefSeq" id="WP_100919269.1">
    <property type="nucleotide sequence ID" value="NZ_CP020370.1"/>
</dbReference>
<proteinExistence type="predicted"/>
<dbReference type="EMBL" id="CP020370">
    <property type="protein sequence ID" value="AUB81499.1"/>
    <property type="molecule type" value="Genomic_DNA"/>
</dbReference>